<evidence type="ECO:0000259" key="3">
    <source>
        <dbReference type="Pfam" id="PF00234"/>
    </source>
</evidence>
<organism evidence="4 5">
    <name type="scientific">Oldenlandia corymbosa var. corymbosa</name>
    <dbReference type="NCBI Taxonomy" id="529605"/>
    <lineage>
        <taxon>Eukaryota</taxon>
        <taxon>Viridiplantae</taxon>
        <taxon>Streptophyta</taxon>
        <taxon>Embryophyta</taxon>
        <taxon>Tracheophyta</taxon>
        <taxon>Spermatophyta</taxon>
        <taxon>Magnoliopsida</taxon>
        <taxon>eudicotyledons</taxon>
        <taxon>Gunneridae</taxon>
        <taxon>Pentapetalae</taxon>
        <taxon>asterids</taxon>
        <taxon>lamiids</taxon>
        <taxon>Gentianales</taxon>
        <taxon>Rubiaceae</taxon>
        <taxon>Rubioideae</taxon>
        <taxon>Spermacoceae</taxon>
        <taxon>Hedyotis-Oldenlandia complex</taxon>
        <taxon>Oldenlandia</taxon>
    </lineage>
</organism>
<reference evidence="4" key="1">
    <citation type="submission" date="2023-03" db="EMBL/GenBank/DDBJ databases">
        <authorList>
            <person name="Julca I."/>
        </authorList>
    </citation>
    <scope>NUCLEOTIDE SEQUENCE</scope>
</reference>
<dbReference type="SUPFAM" id="SSF47699">
    <property type="entry name" value="Bifunctional inhibitor/lipid-transfer protein/seed storage 2S albumin"/>
    <property type="match status" value="1"/>
</dbReference>
<evidence type="ECO:0000313" key="4">
    <source>
        <dbReference type="EMBL" id="CAI9088486.1"/>
    </source>
</evidence>
<protein>
    <submittedName>
        <fullName evidence="4">OLC1v1022822C1</fullName>
    </submittedName>
</protein>
<feature type="region of interest" description="Disordered" evidence="1">
    <location>
        <begin position="110"/>
        <end position="137"/>
    </location>
</feature>
<dbReference type="Proteomes" id="UP001161247">
    <property type="component" value="Chromosome 1"/>
</dbReference>
<evidence type="ECO:0000256" key="2">
    <source>
        <dbReference type="SAM" id="SignalP"/>
    </source>
</evidence>
<feature type="compositionally biased region" description="Low complexity" evidence="1">
    <location>
        <begin position="110"/>
        <end position="124"/>
    </location>
</feature>
<gene>
    <name evidence="4" type="ORF">OLC1_LOCUS1058</name>
</gene>
<dbReference type="EMBL" id="OX459118">
    <property type="protein sequence ID" value="CAI9088486.1"/>
    <property type="molecule type" value="Genomic_DNA"/>
</dbReference>
<dbReference type="Gene3D" id="1.10.110.10">
    <property type="entry name" value="Plant lipid-transfer and hydrophobic proteins"/>
    <property type="match status" value="1"/>
</dbReference>
<sequence length="137" mass="14882">MDHRYRLKCSYPLFILAIFLLTINAWTSGTKVETKPTIDDDKTNDGDQCKDVIQGSPEFGYCLKSISQKWPTELALIPCCQQFKKMDENCRCQAVMEIVNAAIAAATAGAAGGSPPARLAPSGGLPNARSRSRDTAK</sequence>
<proteinExistence type="predicted"/>
<feature type="domain" description="Bifunctional inhibitor/plant lipid transfer protein/seed storage helical" evidence="3">
    <location>
        <begin position="49"/>
        <end position="102"/>
    </location>
</feature>
<dbReference type="InterPro" id="IPR016140">
    <property type="entry name" value="Bifunc_inhib/LTP/seed_store"/>
</dbReference>
<name>A0AAV1BYT4_OLDCO</name>
<dbReference type="AlphaFoldDB" id="A0AAV1BYT4"/>
<keyword evidence="5" id="KW-1185">Reference proteome</keyword>
<feature type="signal peptide" evidence="2">
    <location>
        <begin position="1"/>
        <end position="25"/>
    </location>
</feature>
<feature type="chain" id="PRO_5043976306" evidence="2">
    <location>
        <begin position="26"/>
        <end position="137"/>
    </location>
</feature>
<dbReference type="Pfam" id="PF00234">
    <property type="entry name" value="Tryp_alpha_amyl"/>
    <property type="match status" value="1"/>
</dbReference>
<accession>A0AAV1BYT4</accession>
<evidence type="ECO:0000313" key="5">
    <source>
        <dbReference type="Proteomes" id="UP001161247"/>
    </source>
</evidence>
<dbReference type="InterPro" id="IPR036312">
    <property type="entry name" value="Bifun_inhib/LTP/seed_sf"/>
</dbReference>
<keyword evidence="2" id="KW-0732">Signal</keyword>
<evidence type="ECO:0000256" key="1">
    <source>
        <dbReference type="SAM" id="MobiDB-lite"/>
    </source>
</evidence>